<evidence type="ECO:0000313" key="2">
    <source>
        <dbReference type="EMBL" id="SFE37467.1"/>
    </source>
</evidence>
<dbReference type="AlphaFoldDB" id="A0A1I2A126"/>
<dbReference type="EMBL" id="FONX01000001">
    <property type="protein sequence ID" value="SFE37467.1"/>
    <property type="molecule type" value="Genomic_DNA"/>
</dbReference>
<gene>
    <name evidence="2" type="ORF">SAMN04489711_101470</name>
</gene>
<feature type="region of interest" description="Disordered" evidence="1">
    <location>
        <begin position="50"/>
        <end position="124"/>
    </location>
</feature>
<name>A0A1I2A126_9BURK</name>
<sequence length="124" mass="13324">MPTTRHPKHAAYPAAQSMPAGLKASRIRLWAALPLAAAALAIWLAAMPQAHARSSSASQDEAAGESVRPNHDKKQRRAVNQERLRIKPSATGGSQETPAQRDRRLKRECKGLPNAGACLGYAKP</sequence>
<evidence type="ECO:0000313" key="3">
    <source>
        <dbReference type="Proteomes" id="UP000199119"/>
    </source>
</evidence>
<keyword evidence="3" id="KW-1185">Reference proteome</keyword>
<dbReference type="Proteomes" id="UP000199119">
    <property type="component" value="Unassembled WGS sequence"/>
</dbReference>
<organism evidence="2 3">
    <name type="scientific">Paracidovorax wautersii</name>
    <dbReference type="NCBI Taxonomy" id="1177982"/>
    <lineage>
        <taxon>Bacteria</taxon>
        <taxon>Pseudomonadati</taxon>
        <taxon>Pseudomonadota</taxon>
        <taxon>Betaproteobacteria</taxon>
        <taxon>Burkholderiales</taxon>
        <taxon>Comamonadaceae</taxon>
        <taxon>Paracidovorax</taxon>
    </lineage>
</organism>
<reference evidence="3" key="1">
    <citation type="submission" date="2016-10" db="EMBL/GenBank/DDBJ databases">
        <authorList>
            <person name="Varghese N."/>
            <person name="Submissions S."/>
        </authorList>
    </citation>
    <scope>NUCLEOTIDE SEQUENCE [LARGE SCALE GENOMIC DNA]</scope>
    <source>
        <strain evidence="3">DSM 27981</strain>
    </source>
</reference>
<evidence type="ECO:0000256" key="1">
    <source>
        <dbReference type="SAM" id="MobiDB-lite"/>
    </source>
</evidence>
<dbReference type="RefSeq" id="WP_245785070.1">
    <property type="nucleotide sequence ID" value="NZ_FONX01000001.1"/>
</dbReference>
<accession>A0A1I2A126</accession>
<proteinExistence type="predicted"/>
<protein>
    <submittedName>
        <fullName evidence="2">Uncharacterized protein</fullName>
    </submittedName>
</protein>